<dbReference type="Gene3D" id="3.40.309.10">
    <property type="entry name" value="Aldehyde Dehydrogenase, Chain A, domain 2"/>
    <property type="match status" value="1"/>
</dbReference>
<dbReference type="PANTHER" id="PTHR43570:SF16">
    <property type="entry name" value="ALDEHYDE DEHYDROGENASE TYPE III, ISOFORM Q"/>
    <property type="match status" value="1"/>
</dbReference>
<evidence type="ECO:0000256" key="2">
    <source>
        <dbReference type="ARBA" id="ARBA00023002"/>
    </source>
</evidence>
<dbReference type="AlphaFoldDB" id="A0A4S4G887"/>
<dbReference type="PIRSF" id="PIRSF036492">
    <property type="entry name" value="ALDH"/>
    <property type="match status" value="1"/>
</dbReference>
<dbReference type="GO" id="GO:0005737">
    <property type="term" value="C:cytoplasm"/>
    <property type="evidence" value="ECO:0007669"/>
    <property type="project" value="TreeGrafter"/>
</dbReference>
<proteinExistence type="inferred from homology"/>
<dbReference type="SUPFAM" id="SSF53720">
    <property type="entry name" value="ALDH-like"/>
    <property type="match status" value="1"/>
</dbReference>
<dbReference type="FunFam" id="3.40.309.10:FF:000003">
    <property type="entry name" value="Aldehyde dehydrogenase"/>
    <property type="match status" value="1"/>
</dbReference>
<dbReference type="PROSITE" id="PS00687">
    <property type="entry name" value="ALDEHYDE_DEHYDR_GLU"/>
    <property type="match status" value="1"/>
</dbReference>
<evidence type="ECO:0000256" key="5">
    <source>
        <dbReference type="PIRSR" id="PIRSR036492-1"/>
    </source>
</evidence>
<comment type="caution">
    <text evidence="9">The sequence shown here is derived from an EMBL/GenBank/DDBJ whole genome shotgun (WGS) entry which is preliminary data.</text>
</comment>
<dbReference type="InterPro" id="IPR012394">
    <property type="entry name" value="Aldehyde_DH_NAD(P)"/>
</dbReference>
<dbReference type="FunFam" id="3.40.605.10:FF:000004">
    <property type="entry name" value="Aldehyde dehydrogenase"/>
    <property type="match status" value="1"/>
</dbReference>
<dbReference type="InterPro" id="IPR029510">
    <property type="entry name" value="Ald_DH_CS_GLU"/>
</dbReference>
<evidence type="ECO:0000259" key="8">
    <source>
        <dbReference type="Pfam" id="PF00171"/>
    </source>
</evidence>
<dbReference type="GO" id="GO:0004029">
    <property type="term" value="F:aldehyde dehydrogenase (NAD+) activity"/>
    <property type="evidence" value="ECO:0007669"/>
    <property type="project" value="TreeGrafter"/>
</dbReference>
<dbReference type="InterPro" id="IPR016162">
    <property type="entry name" value="Ald_DH_N"/>
</dbReference>
<evidence type="ECO:0000256" key="4">
    <source>
        <dbReference type="PIRNR" id="PIRNR036492"/>
    </source>
</evidence>
<evidence type="ECO:0000256" key="7">
    <source>
        <dbReference type="RuleBase" id="RU003345"/>
    </source>
</evidence>
<name>A0A4S4G887_9ACTN</name>
<evidence type="ECO:0000256" key="1">
    <source>
        <dbReference type="ARBA" id="ARBA00009986"/>
    </source>
</evidence>
<comment type="similarity">
    <text evidence="1 4 7">Belongs to the aldehyde dehydrogenase family.</text>
</comment>
<dbReference type="RefSeq" id="WP_136432686.1">
    <property type="nucleotide sequence ID" value="NZ_SSTJ01000001.1"/>
</dbReference>
<reference evidence="9 10" key="1">
    <citation type="submission" date="2019-04" db="EMBL/GenBank/DDBJ databases">
        <title>Microbes associate with the intestines of laboratory mice.</title>
        <authorList>
            <person name="Navarre W."/>
            <person name="Wong E."/>
            <person name="Huang K.C."/>
            <person name="Tropini C."/>
            <person name="Ng K."/>
            <person name="Yu B."/>
        </authorList>
    </citation>
    <scope>NUCLEOTIDE SEQUENCE [LARGE SCALE GENOMIC DNA]</scope>
    <source>
        <strain evidence="9 10">NM80_B27</strain>
    </source>
</reference>
<accession>A0A4S4G887</accession>
<keyword evidence="2 4" id="KW-0560">Oxidoreductase</keyword>
<dbReference type="InterPro" id="IPR015590">
    <property type="entry name" value="Aldehyde_DH_dom"/>
</dbReference>
<organism evidence="9 10">
    <name type="scientific">Adlercreutzia caecimuris</name>
    <dbReference type="NCBI Taxonomy" id="671266"/>
    <lineage>
        <taxon>Bacteria</taxon>
        <taxon>Bacillati</taxon>
        <taxon>Actinomycetota</taxon>
        <taxon>Coriobacteriia</taxon>
        <taxon>Eggerthellales</taxon>
        <taxon>Eggerthellaceae</taxon>
        <taxon>Adlercreutzia</taxon>
    </lineage>
</organism>
<dbReference type="InterPro" id="IPR016163">
    <property type="entry name" value="Ald_DH_C"/>
</dbReference>
<dbReference type="Gene3D" id="3.40.605.10">
    <property type="entry name" value="Aldehyde Dehydrogenase, Chain A, domain 1"/>
    <property type="match status" value="1"/>
</dbReference>
<dbReference type="Proteomes" id="UP000308978">
    <property type="component" value="Unassembled WGS sequence"/>
</dbReference>
<evidence type="ECO:0000313" key="10">
    <source>
        <dbReference type="Proteomes" id="UP000308978"/>
    </source>
</evidence>
<feature type="domain" description="Aldehyde dehydrogenase" evidence="8">
    <location>
        <begin position="10"/>
        <end position="443"/>
    </location>
</feature>
<keyword evidence="3" id="KW-0520">NAD</keyword>
<dbReference type="EMBL" id="SSTJ01000001">
    <property type="protein sequence ID" value="THG38982.1"/>
    <property type="molecule type" value="Genomic_DNA"/>
</dbReference>
<dbReference type="PANTHER" id="PTHR43570">
    <property type="entry name" value="ALDEHYDE DEHYDROGENASE"/>
    <property type="match status" value="1"/>
</dbReference>
<sequence length="475" mass="53020">MDINNDYGQATSAADVQNQINLMEQYFETGETLSVDFRLRQLRRLQSYLLAHEREALEALHADLGKSEFESYATELGLVYDEIRLYLKKLRQWAKPHHVPTSLAHFPSSSTVYPYPFGVAAVLSPWNYPLQLTLVPLVDAIGAGNCVAMKPSKTSPATAAFIRDMCREVFDPRYVYCWHGSDDMNDWLLQVEFDKIMFTGSPRVGKEIMAHAAESLTSVTLELGGKSPVFIAQDADIKRTAQRIAWGKCLNSGQTCVGPDYALVHEDVVDAFVEELDHYLHAYYGDDILASPDYPHMINQKHFDMVCGLIDDRRPGSKIAIGGRRNPATLQIEPTVVTGVTIDDPLMSQEIFGPALPIITWRDIDEALAIVKSIKHPLACYIFSNSRAFQKKILDTVRCGGSTINDVVIHASNNHMGFGGVQNSGIGAYHGKVGFGAFTHYKSTLKKSTLIEMGIRNPPFDEKKMRLLKLFMPGR</sequence>
<evidence type="ECO:0000313" key="9">
    <source>
        <dbReference type="EMBL" id="THG38982.1"/>
    </source>
</evidence>
<dbReference type="InterPro" id="IPR016161">
    <property type="entry name" value="Ald_DH/histidinol_DH"/>
</dbReference>
<feature type="active site" evidence="5 6">
    <location>
        <position position="222"/>
    </location>
</feature>
<protein>
    <recommendedName>
        <fullName evidence="4">Aldehyde dehydrogenase</fullName>
    </recommendedName>
</protein>
<feature type="active site" evidence="5">
    <location>
        <position position="256"/>
    </location>
</feature>
<evidence type="ECO:0000256" key="3">
    <source>
        <dbReference type="ARBA" id="ARBA00023027"/>
    </source>
</evidence>
<gene>
    <name evidence="9" type="ORF">E5986_01455</name>
</gene>
<dbReference type="Pfam" id="PF00171">
    <property type="entry name" value="Aldedh"/>
    <property type="match status" value="1"/>
</dbReference>
<dbReference type="GO" id="GO:0006081">
    <property type="term" value="P:aldehyde metabolic process"/>
    <property type="evidence" value="ECO:0007669"/>
    <property type="project" value="InterPro"/>
</dbReference>
<evidence type="ECO:0000256" key="6">
    <source>
        <dbReference type="PROSITE-ProRule" id="PRU10007"/>
    </source>
</evidence>